<evidence type="ECO:0000313" key="2">
    <source>
        <dbReference type="Proteomes" id="UP000012488"/>
    </source>
</evidence>
<accession>A0A6B9FX47</accession>
<dbReference type="AlphaFoldDB" id="A0A6B9FX47"/>
<dbReference type="RefSeq" id="WP_158169358.1">
    <property type="nucleotide sequence ID" value="NZ_CP043538.1"/>
</dbReference>
<dbReference type="KEGG" id="mmes:MMSR116_31610"/>
<evidence type="ECO:0000313" key="1">
    <source>
        <dbReference type="EMBL" id="QGY05936.1"/>
    </source>
</evidence>
<dbReference type="OrthoDB" id="8001215at2"/>
<organism evidence="1 2">
    <name type="scientific">Methylobacterium mesophilicum SR1.6/6</name>
    <dbReference type="NCBI Taxonomy" id="908290"/>
    <lineage>
        <taxon>Bacteria</taxon>
        <taxon>Pseudomonadati</taxon>
        <taxon>Pseudomonadota</taxon>
        <taxon>Alphaproteobacteria</taxon>
        <taxon>Hyphomicrobiales</taxon>
        <taxon>Methylobacteriaceae</taxon>
        <taxon>Methylobacterium</taxon>
    </lineage>
</organism>
<sequence length="56" mass="6392">MPTEMHDKAHIDVFDRAAREHWALRFGVTEERLRKAVRMVGSRATSVAAYLGQSVH</sequence>
<protein>
    <submittedName>
        <fullName evidence="1">DUF3606 domain-containing protein</fullName>
    </submittedName>
</protein>
<gene>
    <name evidence="1" type="ORF">MMSR116_31610</name>
</gene>
<dbReference type="EMBL" id="CP043538">
    <property type="protein sequence ID" value="QGY05936.1"/>
    <property type="molecule type" value="Genomic_DNA"/>
</dbReference>
<dbReference type="Pfam" id="PF12244">
    <property type="entry name" value="DUF3606"/>
    <property type="match status" value="1"/>
</dbReference>
<reference evidence="1 2" key="2">
    <citation type="journal article" date="2013" name="Genome Announc.">
        <title>Draft Genome Sequence of Methylobacterium mesophilicum Strain SR1.6/6, Isolated from Citrus sinensis.</title>
        <authorList>
            <person name="Marinho Almeida D."/>
            <person name="Dini-Andreote F."/>
            <person name="Camargo Neves A.A."/>
            <person name="Juca Ramos R.T."/>
            <person name="Andreote F.D."/>
            <person name="Carneiro A.R."/>
            <person name="Oliveira de Souza Lima A."/>
            <person name="Caracciolo Gomes de Sa P.H."/>
            <person name="Ribeiro Barbosa M.S."/>
            <person name="Araujo W.L."/>
            <person name="Silva A."/>
        </authorList>
    </citation>
    <scope>NUCLEOTIDE SEQUENCE [LARGE SCALE GENOMIC DNA]</scope>
    <source>
        <strain evidence="1 2">SR1.6/6</strain>
    </source>
</reference>
<dbReference type="InterPro" id="IPR022037">
    <property type="entry name" value="DUF3606"/>
</dbReference>
<reference evidence="1 2" key="1">
    <citation type="journal article" date="2012" name="Genet. Mol. Biol.">
        <title>Analysis of 16S rRNA and mxaF genes revealing insights into Methylobacterium niche-specific plant association.</title>
        <authorList>
            <person name="Dourado M.N."/>
            <person name="Andreote F.D."/>
            <person name="Dini-Andreote F."/>
            <person name="Conti R."/>
            <person name="Araujo J.M."/>
            <person name="Araujo W.L."/>
        </authorList>
    </citation>
    <scope>NUCLEOTIDE SEQUENCE [LARGE SCALE GENOMIC DNA]</scope>
    <source>
        <strain evidence="1 2">SR1.6/6</strain>
    </source>
</reference>
<dbReference type="Proteomes" id="UP000012488">
    <property type="component" value="Chromosome"/>
</dbReference>
<name>A0A6B9FX47_9HYPH</name>
<proteinExistence type="predicted"/>